<keyword evidence="2" id="KW-0813">Transport</keyword>
<evidence type="ECO:0000313" key="8">
    <source>
        <dbReference type="Proteomes" id="UP001565200"/>
    </source>
</evidence>
<evidence type="ECO:0000256" key="3">
    <source>
        <dbReference type="RuleBase" id="RU003357"/>
    </source>
</evidence>
<feature type="domain" description="TonB-dependent receptor plug" evidence="6">
    <location>
        <begin position="118"/>
        <end position="220"/>
    </location>
</feature>
<feature type="signal peptide" evidence="4">
    <location>
        <begin position="1"/>
        <end position="26"/>
    </location>
</feature>
<dbReference type="SUPFAM" id="SSF56935">
    <property type="entry name" value="Porins"/>
    <property type="match status" value="1"/>
</dbReference>
<dbReference type="InterPro" id="IPR037066">
    <property type="entry name" value="Plug_dom_sf"/>
</dbReference>
<name>A0ABV4CVF7_9BACT</name>
<dbReference type="PANTHER" id="PTHR30069:SF29">
    <property type="entry name" value="HEMOGLOBIN AND HEMOGLOBIN-HAPTOGLOBIN-BINDING PROTEIN 1-RELATED"/>
    <property type="match status" value="1"/>
</dbReference>
<dbReference type="Pfam" id="PF07715">
    <property type="entry name" value="Plug"/>
    <property type="match status" value="1"/>
</dbReference>
<reference evidence="7 8" key="1">
    <citation type="submission" date="2024-03" db="EMBL/GenBank/DDBJ databases">
        <title>Mouse gut bacterial collection (mGBC) of GemPharmatech.</title>
        <authorList>
            <person name="He Y."/>
            <person name="Dong L."/>
            <person name="Wu D."/>
            <person name="Gao X."/>
            <person name="Lin Z."/>
        </authorList>
    </citation>
    <scope>NUCLEOTIDE SEQUENCE [LARGE SCALE GENOMIC DNA]</scope>
    <source>
        <strain evidence="7 8">54-13</strain>
    </source>
</reference>
<keyword evidence="1 4" id="KW-0732">Signal</keyword>
<dbReference type="RefSeq" id="WP_369863212.1">
    <property type="nucleotide sequence ID" value="NZ_JBCLPP010000007.1"/>
</dbReference>
<dbReference type="NCBIfam" id="TIGR04056">
    <property type="entry name" value="OMP_RagA_SusC"/>
    <property type="match status" value="1"/>
</dbReference>
<comment type="similarity">
    <text evidence="2 3">Belongs to the TonB-dependent receptor family.</text>
</comment>
<dbReference type="PANTHER" id="PTHR30069">
    <property type="entry name" value="TONB-DEPENDENT OUTER MEMBRANE RECEPTOR"/>
    <property type="match status" value="1"/>
</dbReference>
<evidence type="ECO:0000259" key="5">
    <source>
        <dbReference type="Pfam" id="PF00593"/>
    </source>
</evidence>
<feature type="chain" id="PRO_5047498333" evidence="4">
    <location>
        <begin position="27"/>
        <end position="1051"/>
    </location>
</feature>
<dbReference type="Pfam" id="PF13715">
    <property type="entry name" value="CarbopepD_reg_2"/>
    <property type="match status" value="1"/>
</dbReference>
<dbReference type="InterPro" id="IPR023997">
    <property type="entry name" value="TonB-dep_OMP_SusC/RagA_CS"/>
</dbReference>
<sequence>MKSVSGLWKFTLAALFCILTALSAGAQMRTVKGTVYDPDNEPVIGATVKVKGTTRVVATDIDGNFTIEASPKETIAITYIGYKPVEVSAAKTDISVVLESETQNLDEVIVVGYGTQRKATLTGAVSQVSSKEISVTKNENVVNMLSGKIPGVRISQRSSQPGEFDNAIDVRGMGEPLFVVDGIPRDKGYFSRMDPNEIESVSVLKDAAASIYGIRAANGVLLVTTKRGVSQEGKFDITFSFNYGWQNFLYTPETADAATHMLLMNEKQLNNNFGGNYFVKAPVRYTWEQMLEYSSGRKKSTNWSDELFRDNVPQQQYNVSMNGGSDRIQYFFNLGYLEQEGSFRSGSLNYNRWNFRSNVDAQITKDLKAVVQLSGYMDEKNQPATDMWTVYKMAWTYPSTAEAWVNGDHSLPAYDSELGSNTENPVATTNADYTGYNRERHYNFNGALTLQYDIPWVEGLNAKAFYNYDYYSTNDTRYKRAYQLYRQNADGTLVTFDRNPDAFLQRTTYPSYGTVLQLSLNYAHRFGDHNVSAMALYEEQYNDYDSFYAKRNMLLDGEYLIYGETSGQETGAPSIWDKSRRAFVGRVGYDFRGKYMADFSFREDGSSSFPGGARWGFFPAVSAGWRISEESFMQALSPVLSNLKIRGSWGKMGDDSGCGTYPPTVVGYALNQRKLGWIINGELIGGVSPTGVPNPNLTWYTAETYNAGIDFDLWGSKLSGVFEVFERKRSGLFATSAAVIPGHVGVSMPQENINSDKTFGYEFSLSHRNTVAGVNYWVTAQISATKNRWDYFMAGDASNSMDFWYRNDVSGRNKDIWFAYEEGGRFGNYVDIRYHPTLGGGFGQQTLPGDYWYEDWNEDGVIDGNDRHPVATYNLPVFNYGFTFGATWKGIDLSTTWQGVANVYCSYDEVFTEVGPFNGGASLTRYTNRWHTVNVTDDPWNPNTQWISGRYPATGHSFNDGTTGIHDMSYLRLKTLEVGYTLPAKWLKVVGIKDLRVYFNAYNLLTFSKMDDMDPERPGRTGGSNNNRDQGILFYNYPVNRTYNVGATLKF</sequence>
<dbReference type="Pfam" id="PF00593">
    <property type="entry name" value="TonB_dep_Rec_b-barrel"/>
    <property type="match status" value="1"/>
</dbReference>
<keyword evidence="8" id="KW-1185">Reference proteome</keyword>
<keyword evidence="3" id="KW-0798">TonB box</keyword>
<accession>A0ABV4CVF7</accession>
<dbReference type="Gene3D" id="2.60.40.1120">
    <property type="entry name" value="Carboxypeptidase-like, regulatory domain"/>
    <property type="match status" value="1"/>
</dbReference>
<organism evidence="7 8">
    <name type="scientific">Heminiphilus faecis</name>
    <dbReference type="NCBI Taxonomy" id="2601703"/>
    <lineage>
        <taxon>Bacteria</taxon>
        <taxon>Pseudomonadati</taxon>
        <taxon>Bacteroidota</taxon>
        <taxon>Bacteroidia</taxon>
        <taxon>Bacteroidales</taxon>
        <taxon>Muribaculaceae</taxon>
        <taxon>Heminiphilus</taxon>
    </lineage>
</organism>
<dbReference type="Gene3D" id="2.170.130.10">
    <property type="entry name" value="TonB-dependent receptor, plug domain"/>
    <property type="match status" value="1"/>
</dbReference>
<evidence type="ECO:0000256" key="1">
    <source>
        <dbReference type="ARBA" id="ARBA00022729"/>
    </source>
</evidence>
<comment type="subcellular location">
    <subcellularLocation>
        <location evidence="2">Cell outer membrane</location>
        <topology evidence="2">Multi-pass membrane protein</topology>
    </subcellularLocation>
</comment>
<dbReference type="InterPro" id="IPR012910">
    <property type="entry name" value="Plug_dom"/>
</dbReference>
<keyword evidence="7" id="KW-0675">Receptor</keyword>
<comment type="caution">
    <text evidence="7">The sequence shown here is derived from an EMBL/GenBank/DDBJ whole genome shotgun (WGS) entry which is preliminary data.</text>
</comment>
<evidence type="ECO:0000256" key="4">
    <source>
        <dbReference type="SAM" id="SignalP"/>
    </source>
</evidence>
<proteinExistence type="inferred from homology"/>
<keyword evidence="2" id="KW-0998">Cell outer membrane</keyword>
<dbReference type="NCBIfam" id="TIGR04057">
    <property type="entry name" value="SusC_RagA_signa"/>
    <property type="match status" value="1"/>
</dbReference>
<evidence type="ECO:0000256" key="2">
    <source>
        <dbReference type="PROSITE-ProRule" id="PRU01360"/>
    </source>
</evidence>
<dbReference type="Proteomes" id="UP001565200">
    <property type="component" value="Unassembled WGS sequence"/>
</dbReference>
<keyword evidence="2 3" id="KW-0472">Membrane</keyword>
<keyword evidence="2" id="KW-1134">Transmembrane beta strand</keyword>
<evidence type="ECO:0000259" key="6">
    <source>
        <dbReference type="Pfam" id="PF07715"/>
    </source>
</evidence>
<dbReference type="EMBL" id="JBCLPP010000007">
    <property type="protein sequence ID" value="MEY8244686.1"/>
    <property type="molecule type" value="Genomic_DNA"/>
</dbReference>
<dbReference type="InterPro" id="IPR039426">
    <property type="entry name" value="TonB-dep_rcpt-like"/>
</dbReference>
<feature type="domain" description="TonB-dependent receptor-like beta-barrel" evidence="5">
    <location>
        <begin position="420"/>
        <end position="880"/>
    </location>
</feature>
<evidence type="ECO:0000313" key="7">
    <source>
        <dbReference type="EMBL" id="MEY8244686.1"/>
    </source>
</evidence>
<keyword evidence="2" id="KW-0812">Transmembrane</keyword>
<protein>
    <submittedName>
        <fullName evidence="7">TonB-dependent receptor</fullName>
    </submittedName>
</protein>
<dbReference type="SUPFAM" id="SSF49464">
    <property type="entry name" value="Carboxypeptidase regulatory domain-like"/>
    <property type="match status" value="1"/>
</dbReference>
<dbReference type="InterPro" id="IPR000531">
    <property type="entry name" value="Beta-barrel_TonB"/>
</dbReference>
<dbReference type="PROSITE" id="PS52016">
    <property type="entry name" value="TONB_DEPENDENT_REC_3"/>
    <property type="match status" value="1"/>
</dbReference>
<dbReference type="InterPro" id="IPR023996">
    <property type="entry name" value="TonB-dep_OMP_SusC/RagA"/>
</dbReference>
<gene>
    <name evidence="7" type="ORF">AAK873_03505</name>
</gene>
<dbReference type="InterPro" id="IPR008969">
    <property type="entry name" value="CarboxyPept-like_regulatory"/>
</dbReference>